<accession>A0A8B7QHY6</accession>
<evidence type="ECO:0000313" key="2">
    <source>
        <dbReference type="Proteomes" id="UP000694851"/>
    </source>
</evidence>
<protein>
    <submittedName>
        <fullName evidence="3">Melanoma-associated antigen 10-like</fullName>
    </submittedName>
</protein>
<dbReference type="PROSITE" id="PS50838">
    <property type="entry name" value="MAGE"/>
    <property type="match status" value="1"/>
</dbReference>
<organism evidence="2 3">
    <name type="scientific">Hipposideros armiger</name>
    <name type="common">Great Himalayan leaf-nosed bat</name>
    <dbReference type="NCBI Taxonomy" id="186990"/>
    <lineage>
        <taxon>Eukaryota</taxon>
        <taxon>Metazoa</taxon>
        <taxon>Chordata</taxon>
        <taxon>Craniata</taxon>
        <taxon>Vertebrata</taxon>
        <taxon>Euteleostomi</taxon>
        <taxon>Mammalia</taxon>
        <taxon>Eutheria</taxon>
        <taxon>Laurasiatheria</taxon>
        <taxon>Chiroptera</taxon>
        <taxon>Yinpterochiroptera</taxon>
        <taxon>Rhinolophoidea</taxon>
        <taxon>Hipposideridae</taxon>
        <taxon>Hipposideros</taxon>
    </lineage>
</organism>
<dbReference type="RefSeq" id="XP_019487722.1">
    <property type="nucleotide sequence ID" value="XM_019632177.1"/>
</dbReference>
<dbReference type="SMART" id="SM01373">
    <property type="entry name" value="MAGE"/>
    <property type="match status" value="1"/>
</dbReference>
<dbReference type="Gene3D" id="1.10.10.1210">
    <property type="entry name" value="MAGE homology domain, winged helix WH2 motif"/>
    <property type="match status" value="1"/>
</dbReference>
<keyword evidence="2" id="KW-1185">Reference proteome</keyword>
<dbReference type="InterPro" id="IPR041898">
    <property type="entry name" value="MAGE_WH1"/>
</dbReference>
<dbReference type="FunFam" id="1.10.10.1200:FF:000007">
    <property type="entry name" value="Melanoma-associated antigen C2"/>
    <property type="match status" value="1"/>
</dbReference>
<dbReference type="PANTHER" id="PTHR11736">
    <property type="entry name" value="MELANOMA-ASSOCIATED ANTIGEN MAGE ANTIGEN"/>
    <property type="match status" value="1"/>
</dbReference>
<dbReference type="FunFam" id="1.10.10.1210:FF:000001">
    <property type="entry name" value="melanoma-associated antigen D1"/>
    <property type="match status" value="1"/>
</dbReference>
<sequence length="244" mass="27662">MPDTGLSLRDAIDSMVATLVRFLLLKYRAREPTTKAEMLSIITKQHQDHFPEIFSKASECLQLILGIDMKEVDSINHTYILVNTLGLTYNGTLSDEHSMPKAGLLISVLGVIFIHGNCVSEEDVWEALSVMGVYPGREHFIYGEPRNLITKVWVQEQYLEYRQIPNSVPACYEFLWGLRAYSETSKMKILELLAKVNNTIPEAFPILYEEVLKDEEEIASQGCCQGQRGGQGLLYCHLQHLLLP</sequence>
<dbReference type="GO" id="GO:0005634">
    <property type="term" value="C:nucleus"/>
    <property type="evidence" value="ECO:0007669"/>
    <property type="project" value="TreeGrafter"/>
</dbReference>
<dbReference type="KEGG" id="hai:109376305"/>
<dbReference type="InterPro" id="IPR002190">
    <property type="entry name" value="MHD_dom"/>
</dbReference>
<dbReference type="Gene3D" id="1.10.10.1200">
    <property type="entry name" value="MAGE homology domain, winged helix WH1 motif"/>
    <property type="match status" value="1"/>
</dbReference>
<dbReference type="Pfam" id="PF01454">
    <property type="entry name" value="MAGE"/>
    <property type="match status" value="1"/>
</dbReference>
<dbReference type="GeneID" id="109376305"/>
<gene>
    <name evidence="3" type="primary">LOC109376305</name>
</gene>
<name>A0A8B7QHY6_HIPAR</name>
<dbReference type="PANTHER" id="PTHR11736:SF153">
    <property type="entry name" value="MELANOMA-ASSOCIATED ANTIGEN 10"/>
    <property type="match status" value="1"/>
</dbReference>
<dbReference type="InterPro" id="IPR041899">
    <property type="entry name" value="MAGE_WH2"/>
</dbReference>
<dbReference type="OrthoDB" id="9665809at2759"/>
<dbReference type="AlphaFoldDB" id="A0A8B7QHY6"/>
<dbReference type="GO" id="GO:0000122">
    <property type="term" value="P:negative regulation of transcription by RNA polymerase II"/>
    <property type="evidence" value="ECO:0007669"/>
    <property type="project" value="TreeGrafter"/>
</dbReference>
<reference evidence="3" key="1">
    <citation type="submission" date="2025-08" db="UniProtKB">
        <authorList>
            <consortium name="RefSeq"/>
        </authorList>
    </citation>
    <scope>IDENTIFICATION</scope>
    <source>
        <tissue evidence="3">Muscle</tissue>
    </source>
</reference>
<feature type="domain" description="MAGE" evidence="1">
    <location>
        <begin position="12"/>
        <end position="211"/>
    </location>
</feature>
<evidence type="ECO:0000313" key="3">
    <source>
        <dbReference type="RefSeq" id="XP_019487722.1"/>
    </source>
</evidence>
<dbReference type="Proteomes" id="UP000694851">
    <property type="component" value="Unplaced"/>
</dbReference>
<dbReference type="InterPro" id="IPR037445">
    <property type="entry name" value="MAGE"/>
</dbReference>
<evidence type="ECO:0000259" key="1">
    <source>
        <dbReference type="PROSITE" id="PS50838"/>
    </source>
</evidence>
<proteinExistence type="predicted"/>